<evidence type="ECO:0000256" key="1">
    <source>
        <dbReference type="SAM" id="MobiDB-lite"/>
    </source>
</evidence>
<reference evidence="4" key="1">
    <citation type="submission" date="2016-06" db="UniProtKB">
        <authorList>
            <consortium name="WormBaseParasite"/>
        </authorList>
    </citation>
    <scope>IDENTIFICATION</scope>
</reference>
<name>A0A183SLY4_SCHSO</name>
<accession>A0A183SLY4</accession>
<reference evidence="2 3" key="2">
    <citation type="submission" date="2018-11" db="EMBL/GenBank/DDBJ databases">
        <authorList>
            <consortium name="Pathogen Informatics"/>
        </authorList>
    </citation>
    <scope>NUCLEOTIDE SEQUENCE [LARGE SCALE GENOMIC DNA]</scope>
    <source>
        <strain evidence="2 3">NST_G2</strain>
    </source>
</reference>
<dbReference type="Proteomes" id="UP000275846">
    <property type="component" value="Unassembled WGS sequence"/>
</dbReference>
<protein>
    <submittedName>
        <fullName evidence="2 4">Uncharacterized protein</fullName>
    </submittedName>
</protein>
<dbReference type="EMBL" id="UYSU01033172">
    <property type="protein sequence ID" value="VDL91617.1"/>
    <property type="molecule type" value="Genomic_DNA"/>
</dbReference>
<keyword evidence="3" id="KW-1185">Reference proteome</keyword>
<sequence>MSEMPLCPMLLDDDDGVPRYLQLSRSSPAVFHNGYLLSTEAPNNVMYCVVEFVNDKSVAAVAQAWFVNKHSVMWPKNPKQRDYLLQNNLEPPNGTKVYSVRIRRENLSLEKAKKLEKTAEETDDLSTSEPTVLGGGATEGKAIRRNTSFNNCSADFIRRTAIDWFHGAKDRYGHRSKRREATEKVLQHRNGGQEDPFAVRTPLGWVIFGPVAEQDRQGVNDDLLSEKDIVTEKLEKMWNFEFGEPKPLGEAHSIDGKIVLELFESLAHLTRGHLEITLP</sequence>
<organism evidence="4">
    <name type="scientific">Schistocephalus solidus</name>
    <name type="common">Tapeworm</name>
    <dbReference type="NCBI Taxonomy" id="70667"/>
    <lineage>
        <taxon>Eukaryota</taxon>
        <taxon>Metazoa</taxon>
        <taxon>Spiralia</taxon>
        <taxon>Lophotrochozoa</taxon>
        <taxon>Platyhelminthes</taxon>
        <taxon>Cestoda</taxon>
        <taxon>Eucestoda</taxon>
        <taxon>Diphyllobothriidea</taxon>
        <taxon>Diphyllobothriidae</taxon>
        <taxon>Schistocephalus</taxon>
    </lineage>
</organism>
<dbReference type="AlphaFoldDB" id="A0A183SLY4"/>
<gene>
    <name evidence="2" type="ORF">SSLN_LOCUS5232</name>
</gene>
<dbReference type="OrthoDB" id="6277910at2759"/>
<dbReference type="WBParaSite" id="SSLN_0000539501-mRNA-1">
    <property type="protein sequence ID" value="SSLN_0000539501-mRNA-1"/>
    <property type="gene ID" value="SSLN_0000539501"/>
</dbReference>
<evidence type="ECO:0000313" key="3">
    <source>
        <dbReference type="Proteomes" id="UP000275846"/>
    </source>
</evidence>
<proteinExistence type="predicted"/>
<evidence type="ECO:0000313" key="2">
    <source>
        <dbReference type="EMBL" id="VDL91617.1"/>
    </source>
</evidence>
<evidence type="ECO:0000313" key="4">
    <source>
        <dbReference type="WBParaSite" id="SSLN_0000539501-mRNA-1"/>
    </source>
</evidence>
<feature type="region of interest" description="Disordered" evidence="1">
    <location>
        <begin position="115"/>
        <end position="138"/>
    </location>
</feature>